<dbReference type="PANTHER" id="PTHR21451">
    <property type="entry name" value="HISTONE H3 METHYLTRANSFERASE"/>
    <property type="match status" value="1"/>
</dbReference>
<dbReference type="InterPro" id="IPR029063">
    <property type="entry name" value="SAM-dependent_MTases_sf"/>
</dbReference>
<keyword evidence="8 14" id="KW-0156">Chromatin regulator</keyword>
<comment type="similarity">
    <text evidence="14">Belongs to the class I-like SAM-binding methyltransferase superfamily. DOT1 family.</text>
</comment>
<dbReference type="FunFam" id="3.40.50.150:FF:000033">
    <property type="entry name" value="Histone-lysine N-methyltransferase, H3 lysine-79 specific"/>
    <property type="match status" value="1"/>
</dbReference>
<dbReference type="PROSITE" id="PS51569">
    <property type="entry name" value="DOT1"/>
    <property type="match status" value="1"/>
</dbReference>
<evidence type="ECO:0000256" key="3">
    <source>
        <dbReference type="ARBA" id="ARBA00020987"/>
    </source>
</evidence>
<reference evidence="22" key="3">
    <citation type="journal article" date="2017" name="Genome Announc.">
        <title>Genome sequences of Cyberlindnera fabianii 65, Pichia kudriavzevii 129, and Saccharomyces cerevisiae 131 isolated from fermented masau fruits in Zimbabwe.</title>
        <authorList>
            <person name="van Rijswijck I.M.H."/>
            <person name="Derks M.F.L."/>
            <person name="Abee T."/>
            <person name="de Ridder D."/>
            <person name="Smid E.J."/>
        </authorList>
    </citation>
    <scope>NUCLEOTIDE SEQUENCE [LARGE SCALE GENOMIC DNA]</scope>
    <source>
        <strain evidence="22">129</strain>
    </source>
</reference>
<dbReference type="AlphaFoldDB" id="A0A099P434"/>
<keyword evidence="6 14" id="KW-0949">S-adenosyl-L-methionine</keyword>
<evidence type="ECO:0000256" key="12">
    <source>
        <dbReference type="ARBA" id="ARBA00029821"/>
    </source>
</evidence>
<evidence type="ECO:0000256" key="17">
    <source>
        <dbReference type="SAM" id="MobiDB-lite"/>
    </source>
</evidence>
<evidence type="ECO:0000256" key="2">
    <source>
        <dbReference type="ARBA" id="ARBA00012190"/>
    </source>
</evidence>
<dbReference type="GO" id="GO:0005634">
    <property type="term" value="C:nucleus"/>
    <property type="evidence" value="ECO:0007669"/>
    <property type="project" value="UniProtKB-SubCell"/>
</dbReference>
<dbReference type="SUPFAM" id="SSF53335">
    <property type="entry name" value="S-adenosyl-L-methionine-dependent methyltransferases"/>
    <property type="match status" value="1"/>
</dbReference>
<keyword evidence="5 14" id="KW-0808">Transferase</keyword>
<dbReference type="EMBL" id="JQFK01000014">
    <property type="protein sequence ID" value="KGK38952.1"/>
    <property type="molecule type" value="Genomic_DNA"/>
</dbReference>
<keyword evidence="16" id="KW-0175">Coiled coil</keyword>
<dbReference type="Gene3D" id="1.10.260.170">
    <property type="match status" value="1"/>
</dbReference>
<dbReference type="Pfam" id="PF08123">
    <property type="entry name" value="DOT1"/>
    <property type="match status" value="1"/>
</dbReference>
<feature type="coiled-coil region" evidence="16">
    <location>
        <begin position="13"/>
        <end position="48"/>
    </location>
</feature>
<dbReference type="EC" id="2.1.1.360" evidence="2 14"/>
<dbReference type="EMBL" id="MQVM01000022">
    <property type="protein sequence ID" value="ONH72333.1"/>
    <property type="molecule type" value="Genomic_DNA"/>
</dbReference>
<dbReference type="InterPro" id="IPR030445">
    <property type="entry name" value="H3-K79_meTrfase"/>
</dbReference>
<dbReference type="InterPro" id="IPR025789">
    <property type="entry name" value="DOT1_dom"/>
</dbReference>
<dbReference type="HOGENOM" id="CLU_027287_0_0_1"/>
<keyword evidence="11 14" id="KW-0539">Nucleus</keyword>
<feature type="compositionally biased region" description="Polar residues" evidence="17">
    <location>
        <begin position="623"/>
        <end position="634"/>
    </location>
</feature>
<proteinExistence type="inferred from homology"/>
<evidence type="ECO:0000256" key="7">
    <source>
        <dbReference type="ARBA" id="ARBA00022737"/>
    </source>
</evidence>
<keyword evidence="10 14" id="KW-0804">Transcription</keyword>
<evidence type="ECO:0000256" key="8">
    <source>
        <dbReference type="ARBA" id="ARBA00022853"/>
    </source>
</evidence>
<feature type="domain" description="DOT1" evidence="18">
    <location>
        <begin position="283"/>
        <end position="608"/>
    </location>
</feature>
<evidence type="ECO:0000256" key="16">
    <source>
        <dbReference type="SAM" id="Coils"/>
    </source>
</evidence>
<dbReference type="GO" id="GO:0042393">
    <property type="term" value="F:histone binding"/>
    <property type="evidence" value="ECO:0007669"/>
    <property type="project" value="InterPro"/>
</dbReference>
<dbReference type="Proteomes" id="UP000189274">
    <property type="component" value="Unassembled WGS sequence"/>
</dbReference>
<evidence type="ECO:0000256" key="15">
    <source>
        <dbReference type="PIRSR" id="PIRSR017570-1"/>
    </source>
</evidence>
<protein>
    <recommendedName>
        <fullName evidence="3 14">Histone-lysine N-methyltransferase, H3 lysine-79 specific</fullName>
        <ecNumber evidence="2 14">2.1.1.360</ecNumber>
    </recommendedName>
    <alternativeName>
        <fullName evidence="12 14">Histone H3-K79 methyltransferase</fullName>
    </alternativeName>
</protein>
<evidence type="ECO:0000256" key="11">
    <source>
        <dbReference type="ARBA" id="ARBA00023242"/>
    </source>
</evidence>
<name>A0A099P434_PICKU</name>
<keyword evidence="7" id="KW-0677">Repeat</keyword>
<evidence type="ECO:0000259" key="18">
    <source>
        <dbReference type="PROSITE" id="PS51569"/>
    </source>
</evidence>
<dbReference type="GO" id="GO:0000781">
    <property type="term" value="C:chromosome, telomeric region"/>
    <property type="evidence" value="ECO:0007669"/>
    <property type="project" value="GOC"/>
</dbReference>
<evidence type="ECO:0000256" key="1">
    <source>
        <dbReference type="ARBA" id="ARBA00004123"/>
    </source>
</evidence>
<dbReference type="VEuPathDB" id="FungiDB:C5L36_0E04360"/>
<dbReference type="GO" id="GO:0140956">
    <property type="term" value="F:histone H3K79 trimethyltransferase activity"/>
    <property type="evidence" value="ECO:0007669"/>
    <property type="project" value="UniProtKB-EC"/>
</dbReference>
<dbReference type="InterPro" id="IPR021162">
    <property type="entry name" value="Dot1"/>
</dbReference>
<evidence type="ECO:0000313" key="22">
    <source>
        <dbReference type="Proteomes" id="UP000189274"/>
    </source>
</evidence>
<dbReference type="PIRSF" id="PIRSF017570">
    <property type="entry name" value="Histone_H3-K79_MeTrfase"/>
    <property type="match status" value="1"/>
</dbReference>
<comment type="catalytic activity">
    <reaction evidence="13 14">
        <text>L-lysyl(79)-[histone H3] + 3 S-adenosyl-L-methionine = N(6),N(6),N(6)-trimethyl-L-lysyl(79)-[histone H3] + 3 S-adenosyl-L-homocysteine + 3 H(+)</text>
        <dbReference type="Rhea" id="RHEA:60328"/>
        <dbReference type="Rhea" id="RHEA-COMP:15549"/>
        <dbReference type="Rhea" id="RHEA-COMP:15552"/>
        <dbReference type="ChEBI" id="CHEBI:15378"/>
        <dbReference type="ChEBI" id="CHEBI:29969"/>
        <dbReference type="ChEBI" id="CHEBI:57856"/>
        <dbReference type="ChEBI" id="CHEBI:59789"/>
        <dbReference type="ChEBI" id="CHEBI:61961"/>
        <dbReference type="EC" id="2.1.1.360"/>
    </reaction>
</comment>
<dbReference type="GO" id="GO:0031509">
    <property type="term" value="P:subtelomeric heterochromatin formation"/>
    <property type="evidence" value="ECO:0007669"/>
    <property type="project" value="InterPro"/>
</dbReference>
<feature type="region of interest" description="Disordered" evidence="17">
    <location>
        <begin position="614"/>
        <end position="634"/>
    </location>
</feature>
<evidence type="ECO:0000313" key="19">
    <source>
        <dbReference type="EMBL" id="KGK38952.1"/>
    </source>
</evidence>
<dbReference type="CDD" id="cd02440">
    <property type="entry name" value="AdoMet_MTases"/>
    <property type="match status" value="1"/>
</dbReference>
<comment type="caution">
    <text evidence="19">The sequence shown here is derived from an EMBL/GenBank/DDBJ whole genome shotgun (WGS) entry which is preliminary data.</text>
</comment>
<feature type="binding site" evidence="15">
    <location>
        <begin position="413"/>
        <end position="416"/>
    </location>
    <ligand>
        <name>S-adenosyl-L-methionine</name>
        <dbReference type="ChEBI" id="CHEBI:59789"/>
    </ligand>
</feature>
<evidence type="ECO:0000313" key="21">
    <source>
        <dbReference type="Proteomes" id="UP000029867"/>
    </source>
</evidence>
<dbReference type="Proteomes" id="UP000029867">
    <property type="component" value="Unassembled WGS sequence"/>
</dbReference>
<feature type="binding site" evidence="15">
    <location>
        <position position="462"/>
    </location>
    <ligand>
        <name>S-adenosyl-L-methionine</name>
        <dbReference type="ChEBI" id="CHEBI:59789"/>
    </ligand>
</feature>
<evidence type="ECO:0000256" key="9">
    <source>
        <dbReference type="ARBA" id="ARBA00023015"/>
    </source>
</evidence>
<organism evidence="19 21">
    <name type="scientific">Pichia kudriavzevii</name>
    <name type="common">Yeast</name>
    <name type="synonym">Issatchenkia orientalis</name>
    <dbReference type="NCBI Taxonomy" id="4909"/>
    <lineage>
        <taxon>Eukaryota</taxon>
        <taxon>Fungi</taxon>
        <taxon>Dikarya</taxon>
        <taxon>Ascomycota</taxon>
        <taxon>Saccharomycotina</taxon>
        <taxon>Pichiomycetes</taxon>
        <taxon>Pichiales</taxon>
        <taxon>Pichiaceae</taxon>
        <taxon>Pichia</taxon>
    </lineage>
</organism>
<dbReference type="Gene3D" id="3.40.50.150">
    <property type="entry name" value="Vaccinia Virus protein VP39"/>
    <property type="match status" value="1"/>
</dbReference>
<feature type="compositionally biased region" description="Basic and acidic residues" evidence="17">
    <location>
        <begin position="175"/>
        <end position="191"/>
    </location>
</feature>
<dbReference type="GO" id="GO:0000786">
    <property type="term" value="C:nucleosome"/>
    <property type="evidence" value="ECO:0007669"/>
    <property type="project" value="InterPro"/>
</dbReference>
<evidence type="ECO:0000256" key="6">
    <source>
        <dbReference type="ARBA" id="ARBA00022691"/>
    </source>
</evidence>
<dbReference type="GO" id="GO:0000077">
    <property type="term" value="P:DNA damage checkpoint signaling"/>
    <property type="evidence" value="ECO:0007669"/>
    <property type="project" value="InterPro"/>
</dbReference>
<evidence type="ECO:0000256" key="13">
    <source>
        <dbReference type="ARBA" id="ARBA00047770"/>
    </source>
</evidence>
<reference evidence="19" key="2">
    <citation type="submission" date="2014-08" db="EMBL/GenBank/DDBJ databases">
        <title>Exploiting Issatchenkia orientalis SD108 for Succinic Acid Production.</title>
        <authorList>
            <person name="Xiao H."/>
            <person name="Shao Z."/>
            <person name="Jiang Y."/>
            <person name="Dole S."/>
            <person name="Zhao H."/>
        </authorList>
    </citation>
    <scope>NUCLEOTIDE SEQUENCE [LARGE SCALE GENOMIC DNA]</scope>
    <source>
        <strain evidence="19">SD108</strain>
    </source>
</reference>
<dbReference type="eggNOG" id="KOG3924">
    <property type="taxonomic scope" value="Eukaryota"/>
</dbReference>
<feature type="binding site" evidence="15">
    <location>
        <begin position="499"/>
        <end position="500"/>
    </location>
    <ligand>
        <name>S-adenosyl-L-methionine</name>
        <dbReference type="ChEBI" id="CHEBI:59789"/>
    </ligand>
</feature>
<reference evidence="21" key="1">
    <citation type="journal article" date="2014" name="Microb. Cell Fact.">
        <title>Exploiting Issatchenkia orientalis SD108 for succinic acid production.</title>
        <authorList>
            <person name="Xiao H."/>
            <person name="Shao Z."/>
            <person name="Jiang Y."/>
            <person name="Dole S."/>
            <person name="Zhao H."/>
        </authorList>
    </citation>
    <scope>NUCLEOTIDE SEQUENCE [LARGE SCALE GENOMIC DNA]</scope>
    <source>
        <strain evidence="21">SD108</strain>
    </source>
</reference>
<reference evidence="20" key="4">
    <citation type="submission" date="2017-01" db="EMBL/GenBank/DDBJ databases">
        <authorList>
            <person name="Mah S.A."/>
            <person name="Swanson W.J."/>
            <person name="Moy G.W."/>
            <person name="Vacquier V.D."/>
        </authorList>
    </citation>
    <scope>NUCLEOTIDE SEQUENCE [LARGE SCALE GENOMIC DNA]</scope>
    <source>
        <strain evidence="20">129</strain>
    </source>
</reference>
<evidence type="ECO:0000313" key="20">
    <source>
        <dbReference type="EMBL" id="ONH72333.1"/>
    </source>
</evidence>
<evidence type="ECO:0000256" key="10">
    <source>
        <dbReference type="ARBA" id="ARBA00023163"/>
    </source>
</evidence>
<keyword evidence="9 14" id="KW-0805">Transcription regulation</keyword>
<dbReference type="PANTHER" id="PTHR21451:SF0">
    <property type="entry name" value="HISTONE-LYSINE N-METHYLTRANSFERASE, H3 LYSINE-79 SPECIFIC"/>
    <property type="match status" value="1"/>
</dbReference>
<accession>A0A099P434</accession>
<evidence type="ECO:0000256" key="14">
    <source>
        <dbReference type="PIRNR" id="PIRNR017570"/>
    </source>
</evidence>
<evidence type="ECO:0000256" key="5">
    <source>
        <dbReference type="ARBA" id="ARBA00022679"/>
    </source>
</evidence>
<comment type="subcellular location">
    <subcellularLocation>
        <location evidence="1 14">Nucleus</location>
    </subcellularLocation>
</comment>
<evidence type="ECO:0000256" key="4">
    <source>
        <dbReference type="ARBA" id="ARBA00022603"/>
    </source>
</evidence>
<comment type="function">
    <text evidence="14">Histone methyltransferase that specifically trimethylates histone H3 to form H3K79me3. This methylation is required for telomere silencing and for the pachytene checkpoint during the meiotic cell cycle by allowing the recruitment of RAD9 to double strand breaks. Nucleosomes are preferred as substrate compared to free histone.</text>
</comment>
<feature type="region of interest" description="Disordered" evidence="17">
    <location>
        <begin position="175"/>
        <end position="201"/>
    </location>
</feature>
<gene>
    <name evidence="20" type="ORF">BOH78_3852</name>
    <name evidence="19" type="ORF">JL09_g1973</name>
</gene>
<keyword evidence="4 14" id="KW-0489">Methyltransferase</keyword>
<feature type="binding site" evidence="15">
    <location>
        <begin position="436"/>
        <end position="445"/>
    </location>
    <ligand>
        <name>S-adenosyl-L-methionine</name>
        <dbReference type="ChEBI" id="CHEBI:59789"/>
    </ligand>
</feature>
<dbReference type="GO" id="GO:0032259">
    <property type="term" value="P:methylation"/>
    <property type="evidence" value="ECO:0007669"/>
    <property type="project" value="UniProtKB-KW"/>
</dbReference>
<dbReference type="GO" id="GO:0006281">
    <property type="term" value="P:DNA repair"/>
    <property type="evidence" value="ECO:0007669"/>
    <property type="project" value="InterPro"/>
</dbReference>
<sequence>MTTHTLETPEEIAEKERIRKERAEKMKAKAEERKKEKELKRLKALERKRLIEQGVIKPHRVKSKSKQDAVDEINLDPNELKSSKNYYGGGHLAELLKASSYYTNLGSQFDGSRRKVRPVERLNEDKEYLNELNRKSKGKRLLKNKAADHPKLKRLKTVDNTTMRRHTKKVANIKAEEGEKEEVDKLEKETKEEEETRDEVTQREPEPIWFINLNENKNDIEINDTRSFFQSFVYDKQNDSQIPSDIVSAADLVKRRIKTYRTDHEVYKLQRVQLHFPFSEYKEDYILALPKDELQFNPFDEIGKNMEILSTQFFPPDESVKVVNLQDPENCIVGKYIKAFDDNDLDLLLKCIDEFNNLIDELRNNGKILDHVINKKAFSICVIYELLNQCYLRRVLPDSKKLSNYKAFSNEVYGELMPAFLSSVYRACNLNSRSCFIDLGSGVGNCVIQASLEFGCESYGVEIVEHASRLGDLQLAEFNNRCRVLGLNPGITKLFSQQSFIDNPPVKAVVDRCDVILCNNYLFDANLNKKVIDLFQDLKVGCKIISLKPIVPAGHRLDGNNINSILNKMKTSKFIYEENSVSWTSKGGFYYITEVMDTMDEALFRIRATRSRREDSIDERTRSNTPLNAFTNNV</sequence>